<dbReference type="Pfam" id="PF02293">
    <property type="entry name" value="AmiS_UreI"/>
    <property type="match status" value="1"/>
</dbReference>
<evidence type="ECO:0000313" key="10">
    <source>
        <dbReference type="Proteomes" id="UP000006556"/>
    </source>
</evidence>
<dbReference type="InterPro" id="IPR038523">
    <property type="entry name" value="AmiSUreI_transpt_sf"/>
</dbReference>
<dbReference type="HOGENOM" id="CLU_1522812_0_0_9"/>
<dbReference type="KEGG" id="pth:PTH_2003"/>
<proteinExistence type="inferred from homology"/>
<comment type="subcellular location">
    <subcellularLocation>
        <location evidence="1">Cell membrane</location>
        <topology evidence="1">Multi-pass membrane protein</topology>
    </subcellularLocation>
</comment>
<sequence>MPLTLGVLIFIAIMWIPVALLFLGKGEAKGTGFVTGVVGVLVVVGALVEATPAFKQDVFGAGLLFAHGILYIVVSYALLNGLEDMRSVGNVSLTVAIISLVYFLVYALGTPLVPVSPYLALMCAGYTVLTVEVWLNAYGKFPAGALAWSLIVWAFVGLWIPAFSVLTTGKFPF</sequence>
<feature type="transmembrane region" description="Helical" evidence="8">
    <location>
        <begin position="115"/>
        <end position="135"/>
    </location>
</feature>
<feature type="transmembrane region" description="Helical" evidence="8">
    <location>
        <begin position="60"/>
        <end position="79"/>
    </location>
</feature>
<protein>
    <recommendedName>
        <fullName evidence="11">Transporter</fullName>
    </recommendedName>
</protein>
<dbReference type="GO" id="GO:0005886">
    <property type="term" value="C:plasma membrane"/>
    <property type="evidence" value="ECO:0007669"/>
    <property type="project" value="UniProtKB-SubCell"/>
</dbReference>
<evidence type="ECO:0000256" key="4">
    <source>
        <dbReference type="ARBA" id="ARBA00022475"/>
    </source>
</evidence>
<organism evidence="9 10">
    <name type="scientific">Pelotomaculum thermopropionicum (strain DSM 13744 / JCM 10971 / SI)</name>
    <dbReference type="NCBI Taxonomy" id="370438"/>
    <lineage>
        <taxon>Bacteria</taxon>
        <taxon>Bacillati</taxon>
        <taxon>Bacillota</taxon>
        <taxon>Clostridia</taxon>
        <taxon>Eubacteriales</taxon>
        <taxon>Desulfotomaculaceae</taxon>
        <taxon>Pelotomaculum</taxon>
    </lineage>
</organism>
<evidence type="ECO:0000256" key="6">
    <source>
        <dbReference type="ARBA" id="ARBA00022989"/>
    </source>
</evidence>
<feature type="transmembrane region" description="Helical" evidence="8">
    <location>
        <begin position="147"/>
        <end position="166"/>
    </location>
</feature>
<dbReference type="InterPro" id="IPR003211">
    <property type="entry name" value="AmiSUreI_transpt"/>
</dbReference>
<keyword evidence="3" id="KW-0813">Transport</keyword>
<evidence type="ECO:0000256" key="2">
    <source>
        <dbReference type="ARBA" id="ARBA00010068"/>
    </source>
</evidence>
<evidence type="ECO:0000256" key="1">
    <source>
        <dbReference type="ARBA" id="ARBA00004651"/>
    </source>
</evidence>
<dbReference type="Proteomes" id="UP000006556">
    <property type="component" value="Chromosome"/>
</dbReference>
<keyword evidence="4" id="KW-1003">Cell membrane</keyword>
<comment type="similarity">
    <text evidence="2">Belongs to the AmiS/UreI family.</text>
</comment>
<keyword evidence="10" id="KW-1185">Reference proteome</keyword>
<evidence type="ECO:0000313" key="9">
    <source>
        <dbReference type="EMBL" id="BAF60184.1"/>
    </source>
</evidence>
<dbReference type="Gene3D" id="1.25.40.600">
    <property type="match status" value="1"/>
</dbReference>
<evidence type="ECO:0000256" key="3">
    <source>
        <dbReference type="ARBA" id="ARBA00022448"/>
    </source>
</evidence>
<evidence type="ECO:0000256" key="5">
    <source>
        <dbReference type="ARBA" id="ARBA00022692"/>
    </source>
</evidence>
<dbReference type="eggNOG" id="ENOG5031GRB">
    <property type="taxonomic scope" value="Bacteria"/>
</dbReference>
<evidence type="ECO:0008006" key="11">
    <source>
        <dbReference type="Google" id="ProtNLM"/>
    </source>
</evidence>
<dbReference type="AlphaFoldDB" id="A5D0P5"/>
<feature type="transmembrane region" description="Helical" evidence="8">
    <location>
        <begin position="91"/>
        <end position="109"/>
    </location>
</feature>
<feature type="transmembrane region" description="Helical" evidence="8">
    <location>
        <begin position="6"/>
        <end position="23"/>
    </location>
</feature>
<keyword evidence="6 8" id="KW-1133">Transmembrane helix</keyword>
<reference evidence="10" key="1">
    <citation type="journal article" date="2008" name="Genome Res.">
        <title>The genome of Pelotomaculum thermopropionicum reveals niche-associated evolution in anaerobic microbiota.</title>
        <authorList>
            <person name="Kosaka T."/>
            <person name="Kato S."/>
            <person name="Shimoyama T."/>
            <person name="Ishii S."/>
            <person name="Abe T."/>
            <person name="Watanabe K."/>
        </authorList>
    </citation>
    <scope>NUCLEOTIDE SEQUENCE [LARGE SCALE GENOMIC DNA]</scope>
    <source>
        <strain evidence="10">DSM 13744 / JCM 10971 / SI</strain>
    </source>
</reference>
<evidence type="ECO:0000256" key="8">
    <source>
        <dbReference type="SAM" id="Phobius"/>
    </source>
</evidence>
<feature type="transmembrane region" description="Helical" evidence="8">
    <location>
        <begin position="30"/>
        <end position="48"/>
    </location>
</feature>
<evidence type="ECO:0000256" key="7">
    <source>
        <dbReference type="ARBA" id="ARBA00023136"/>
    </source>
</evidence>
<keyword evidence="7 8" id="KW-0472">Membrane</keyword>
<accession>A5D0P5</accession>
<keyword evidence="5 8" id="KW-0812">Transmembrane</keyword>
<dbReference type="EMBL" id="AP009389">
    <property type="protein sequence ID" value="BAF60184.1"/>
    <property type="molecule type" value="Genomic_DNA"/>
</dbReference>
<name>A5D0P5_PELTS</name>
<gene>
    <name evidence="9" type="ordered locus">PTH_2003</name>
</gene>